<dbReference type="PIRSF" id="PIRSF028408">
    <property type="entry name" value="UCP028408"/>
    <property type="match status" value="1"/>
</dbReference>
<proteinExistence type="predicted"/>
<dbReference type="InterPro" id="IPR014544">
    <property type="entry name" value="UCP028408"/>
</dbReference>
<name>A0A940PKW5_9MICO</name>
<gene>
    <name evidence="3" type="ORF">JOF28_001039</name>
</gene>
<dbReference type="Pfam" id="PF09983">
    <property type="entry name" value="JetD_C"/>
    <property type="match status" value="1"/>
</dbReference>
<organism evidence="3 4">
    <name type="scientific">Leucobacter exalbidus</name>
    <dbReference type="NCBI Taxonomy" id="662960"/>
    <lineage>
        <taxon>Bacteria</taxon>
        <taxon>Bacillati</taxon>
        <taxon>Actinomycetota</taxon>
        <taxon>Actinomycetes</taxon>
        <taxon>Micrococcales</taxon>
        <taxon>Microbacteriaceae</taxon>
        <taxon>Leucobacter</taxon>
    </lineage>
</organism>
<protein>
    <recommendedName>
        <fullName evidence="5">DUF3322 and DUF2220 domain-containing protein</fullName>
    </recommendedName>
</protein>
<feature type="domain" description="DUF3322" evidence="2">
    <location>
        <begin position="28"/>
        <end position="195"/>
    </location>
</feature>
<dbReference type="Pfam" id="PF11795">
    <property type="entry name" value="DUF3322"/>
    <property type="match status" value="1"/>
</dbReference>
<accession>A0A940PKW5</accession>
<keyword evidence="4" id="KW-1185">Reference proteome</keyword>
<evidence type="ECO:0000313" key="3">
    <source>
        <dbReference type="EMBL" id="MBP1325807.1"/>
    </source>
</evidence>
<evidence type="ECO:0000313" key="4">
    <source>
        <dbReference type="Proteomes" id="UP000675163"/>
    </source>
</evidence>
<reference evidence="3" key="1">
    <citation type="submission" date="2021-02" db="EMBL/GenBank/DDBJ databases">
        <title>Sequencing the genomes of 1000 actinobacteria strains.</title>
        <authorList>
            <person name="Klenk H.-P."/>
        </authorList>
    </citation>
    <scope>NUCLEOTIDE SEQUENCE</scope>
    <source>
        <strain evidence="3">DSM 22850</strain>
    </source>
</reference>
<dbReference type="InterPro" id="IPR024537">
    <property type="entry name" value="DUF3322"/>
</dbReference>
<dbReference type="RefSeq" id="WP_209704814.1">
    <property type="nucleotide sequence ID" value="NZ_JAFIDA010000001.1"/>
</dbReference>
<evidence type="ECO:0008006" key="5">
    <source>
        <dbReference type="Google" id="ProtNLM"/>
    </source>
</evidence>
<dbReference type="AlphaFoldDB" id="A0A940PKW5"/>
<comment type="caution">
    <text evidence="3">The sequence shown here is derived from an EMBL/GenBank/DDBJ whole genome shotgun (WGS) entry which is preliminary data.</text>
</comment>
<feature type="domain" description="Wadjet protein JetD C-terminal" evidence="1">
    <location>
        <begin position="205"/>
        <end position="379"/>
    </location>
</feature>
<dbReference type="InterPro" id="IPR024534">
    <property type="entry name" value="JetD_C"/>
</dbReference>
<dbReference type="Proteomes" id="UP000675163">
    <property type="component" value="Unassembled WGS sequence"/>
</dbReference>
<dbReference type="EMBL" id="JAFIDA010000001">
    <property type="protein sequence ID" value="MBP1325807.1"/>
    <property type="molecule type" value="Genomic_DNA"/>
</dbReference>
<sequence>MMSVAAARVAARERIAKNLGVWASSLAAGSTDPWSLSIALKPPTEAQALADLSAAEVWARSWRAAMPAESAALDWETRNWRRIGRQEVPVRLRFASPDAIATFVGGTAAHDWHLVRDRTALAAAQFGSSEALGAVIRRHVRTILGYDDAEWEQVLAAAQWLSENSVAGLRPRQLPLRGVDTKWFASHRAVVTDLLAALVPGHALGVVESDMLYRVRVLDQDLSAHSLGGLSDFSAPLMQLAGLTLEPRVAFVFENKESVLAMPEWAGAIAIHGNGLDIAAVADLPWMQRCPIVYWGDLDSAGFAILNRLRLHHSRVTTVLMDDDTLLAHRDLWVTDKSPVRGELTMLLPQELRTVHRLQLEADARLEQERIPWETALAALRKADPDGVI</sequence>
<evidence type="ECO:0000259" key="2">
    <source>
        <dbReference type="Pfam" id="PF11795"/>
    </source>
</evidence>
<evidence type="ECO:0000259" key="1">
    <source>
        <dbReference type="Pfam" id="PF09983"/>
    </source>
</evidence>